<evidence type="ECO:0000313" key="5">
    <source>
        <dbReference type="EMBL" id="HGQ18106.1"/>
    </source>
</evidence>
<keyword evidence="1 3" id="KW-0547">Nucleotide-binding</keyword>
<accession>A0A7J3IAB3</accession>
<dbReference type="EMBL" id="DTAI01000243">
    <property type="protein sequence ID" value="HGN37507.1"/>
    <property type="molecule type" value="Genomic_DNA"/>
</dbReference>
<reference evidence="4" key="1">
    <citation type="journal article" date="2020" name="mSystems">
        <title>Genome- and Community-Level Interaction Insights into Carbon Utilization and Element Cycling Functions of Hydrothermarchaeota in Hydrothermal Sediment.</title>
        <authorList>
            <person name="Zhou Z."/>
            <person name="Liu Y."/>
            <person name="Xu W."/>
            <person name="Pan J."/>
            <person name="Luo Z.H."/>
            <person name="Li M."/>
        </authorList>
    </citation>
    <scope>NUCLEOTIDE SEQUENCE [LARGE SCALE GENOMIC DNA]</scope>
    <source>
        <strain evidence="4">SpSt-618</strain>
        <strain evidence="5">SpSt-657</strain>
    </source>
</reference>
<feature type="binding site" evidence="3">
    <location>
        <begin position="12"/>
        <end position="19"/>
    </location>
    <ligand>
        <name>ATP</name>
        <dbReference type="ChEBI" id="CHEBI:30616"/>
    </ligand>
</feature>
<proteinExistence type="inferred from homology"/>
<sequence length="191" mass="21328">MDGGKLVIVVAGMPGSGKSTLSMVAGELNIEVVNLGDIVREEVMRRGLEQNLENLLKVAKQLRENLGNDAIMKLAIPKIKEALATHCIVVIDGVRSLDELEYLKGEIDVEVMILAVHASPKTRFQRLIARGRPGDPKTWDEFRRRDLEELSWGLGNIIALADIVIVNNSTYEEFISDVRNTLSRVYLDWCT</sequence>
<dbReference type="PANTHER" id="PTHR41930">
    <property type="entry name" value="UPF0200 PROTEIN MJ1399"/>
    <property type="match status" value="1"/>
</dbReference>
<evidence type="ECO:0000256" key="1">
    <source>
        <dbReference type="ARBA" id="ARBA00022741"/>
    </source>
</evidence>
<gene>
    <name evidence="4" type="primary">fliE</name>
    <name evidence="4" type="ORF">ENT87_08195</name>
    <name evidence="5" type="ORF">ENU30_03915</name>
</gene>
<keyword evidence="4" id="KW-0969">Cilium</keyword>
<dbReference type="GO" id="GO:0005524">
    <property type="term" value="F:ATP binding"/>
    <property type="evidence" value="ECO:0007669"/>
    <property type="project" value="UniProtKB-UniRule"/>
</dbReference>
<dbReference type="Pfam" id="PF13207">
    <property type="entry name" value="AAA_17"/>
    <property type="match status" value="1"/>
</dbReference>
<dbReference type="AlphaFoldDB" id="A0A7J3IAB3"/>
<dbReference type="SUPFAM" id="SSF52540">
    <property type="entry name" value="P-loop containing nucleoside triphosphate hydrolases"/>
    <property type="match status" value="1"/>
</dbReference>
<protein>
    <recommendedName>
        <fullName evidence="3">UPF0200 protein ENT87_08195</fullName>
    </recommendedName>
</protein>
<dbReference type="PANTHER" id="PTHR41930:SF1">
    <property type="entry name" value="DEPHOSPHO-COA KINASE"/>
    <property type="match status" value="1"/>
</dbReference>
<dbReference type="InterPro" id="IPR027417">
    <property type="entry name" value="P-loop_NTPase"/>
</dbReference>
<evidence type="ECO:0000256" key="3">
    <source>
        <dbReference type="HAMAP-Rule" id="MF_01111"/>
    </source>
</evidence>
<dbReference type="HAMAP" id="MF_01111">
    <property type="entry name" value="UPF0200"/>
    <property type="match status" value="1"/>
</dbReference>
<organism evidence="4">
    <name type="scientific">Ignisphaera aggregans</name>
    <dbReference type="NCBI Taxonomy" id="334771"/>
    <lineage>
        <taxon>Archaea</taxon>
        <taxon>Thermoproteota</taxon>
        <taxon>Thermoprotei</taxon>
        <taxon>Desulfurococcales</taxon>
        <taxon>Desulfurococcaceae</taxon>
        <taxon>Ignisphaera</taxon>
    </lineage>
</organism>
<keyword evidence="4" id="KW-0966">Cell projection</keyword>
<dbReference type="InterPro" id="IPR022970">
    <property type="entry name" value="NTP_hydrolase-rel"/>
</dbReference>
<comment type="similarity">
    <text evidence="3">Belongs to the UPF0200 family.</text>
</comment>
<evidence type="ECO:0000256" key="2">
    <source>
        <dbReference type="ARBA" id="ARBA00022840"/>
    </source>
</evidence>
<evidence type="ECO:0000313" key="4">
    <source>
        <dbReference type="EMBL" id="HGN37507.1"/>
    </source>
</evidence>
<keyword evidence="2 3" id="KW-0067">ATP-binding</keyword>
<name>A0A7J3IAB3_9CREN</name>
<dbReference type="Gene3D" id="3.40.50.300">
    <property type="entry name" value="P-loop containing nucleotide triphosphate hydrolases"/>
    <property type="match status" value="1"/>
</dbReference>
<comment type="caution">
    <text evidence="4">The sequence shown here is derived from an EMBL/GenBank/DDBJ whole genome shotgun (WGS) entry which is preliminary data.</text>
</comment>
<dbReference type="EMBL" id="DTBZ01000076">
    <property type="protein sequence ID" value="HGQ18106.1"/>
    <property type="molecule type" value="Genomic_DNA"/>
</dbReference>
<keyword evidence="4" id="KW-0282">Flagellum</keyword>